<proteinExistence type="predicted"/>
<name>F4QDH1_CACFS</name>
<dbReference type="GeneID" id="14865885"/>
<dbReference type="RefSeq" id="XP_004366109.1">
    <property type="nucleotide sequence ID" value="XM_004366052.1"/>
</dbReference>
<evidence type="ECO:0000313" key="2">
    <source>
        <dbReference type="Proteomes" id="UP000007797"/>
    </source>
</evidence>
<keyword evidence="2" id="KW-1185">Reference proteome</keyword>
<protein>
    <submittedName>
        <fullName evidence="1">Uncharacterized protein</fullName>
    </submittedName>
</protein>
<dbReference type="KEGG" id="dfa:DFA_12367"/>
<organism evidence="1 2">
    <name type="scientific">Cavenderia fasciculata</name>
    <name type="common">Slime mold</name>
    <name type="synonym">Dictyostelium fasciculatum</name>
    <dbReference type="NCBI Taxonomy" id="261658"/>
    <lineage>
        <taxon>Eukaryota</taxon>
        <taxon>Amoebozoa</taxon>
        <taxon>Evosea</taxon>
        <taxon>Eumycetozoa</taxon>
        <taxon>Dictyostelia</taxon>
        <taxon>Acytosteliales</taxon>
        <taxon>Cavenderiaceae</taxon>
        <taxon>Cavenderia</taxon>
    </lineage>
</organism>
<dbReference type="AlphaFoldDB" id="F4QDH1"/>
<sequence>MDMTNCCSLFYKPVKHVARNERITLTNPKEKSLLLIGQKHSPISSSLFDHHHYK</sequence>
<gene>
    <name evidence="1" type="ORF">DFA_12367</name>
</gene>
<accession>F4QDH1</accession>
<reference evidence="2" key="1">
    <citation type="journal article" date="2011" name="Genome Res.">
        <title>Phylogeny-wide analysis of social amoeba genomes highlights ancient origins for complex intercellular communication.</title>
        <authorList>
            <person name="Heidel A.J."/>
            <person name="Lawal H.M."/>
            <person name="Felder M."/>
            <person name="Schilde C."/>
            <person name="Helps N.R."/>
            <person name="Tunggal B."/>
            <person name="Rivero F."/>
            <person name="John U."/>
            <person name="Schleicher M."/>
            <person name="Eichinger L."/>
            <person name="Platzer M."/>
            <person name="Noegel A.A."/>
            <person name="Schaap P."/>
            <person name="Gloeckner G."/>
        </authorList>
    </citation>
    <scope>NUCLEOTIDE SEQUENCE [LARGE SCALE GENOMIC DNA]</scope>
    <source>
        <strain evidence="2">SH3</strain>
    </source>
</reference>
<dbReference type="Proteomes" id="UP000007797">
    <property type="component" value="Unassembled WGS sequence"/>
</dbReference>
<dbReference type="EMBL" id="GL883029">
    <property type="protein sequence ID" value="EGG14589.1"/>
    <property type="molecule type" value="Genomic_DNA"/>
</dbReference>
<evidence type="ECO:0000313" key="1">
    <source>
        <dbReference type="EMBL" id="EGG14589.1"/>
    </source>
</evidence>